<dbReference type="RefSeq" id="WP_381726848.1">
    <property type="nucleotide sequence ID" value="NZ_JBHVBU010000045.1"/>
</dbReference>
<reference evidence="2 3" key="1">
    <citation type="submission" date="2024-09" db="EMBL/GenBank/DDBJ databases">
        <title>The Natural Products Discovery Center: Release of the First 8490 Sequenced Strains for Exploring Actinobacteria Biosynthetic Diversity.</title>
        <authorList>
            <person name="Kalkreuter E."/>
            <person name="Kautsar S.A."/>
            <person name="Yang D."/>
            <person name="Bader C.D."/>
            <person name="Teijaro C.N."/>
            <person name="Fluegel L."/>
            <person name="Davis C.M."/>
            <person name="Simpson J.R."/>
            <person name="Lauterbach L."/>
            <person name="Steele A.D."/>
            <person name="Gui C."/>
            <person name="Meng S."/>
            <person name="Li G."/>
            <person name="Viehrig K."/>
            <person name="Ye F."/>
            <person name="Su P."/>
            <person name="Kiefer A.F."/>
            <person name="Nichols A."/>
            <person name="Cepeda A.J."/>
            <person name="Yan W."/>
            <person name="Fan B."/>
            <person name="Jiang Y."/>
            <person name="Adhikari A."/>
            <person name="Zheng C.-J."/>
            <person name="Schuster L."/>
            <person name="Cowan T.M."/>
            <person name="Smanski M.J."/>
            <person name="Chevrette M.G."/>
            <person name="De Carvalho L.P.S."/>
            <person name="Shen B."/>
        </authorList>
    </citation>
    <scope>NUCLEOTIDE SEQUENCE [LARGE SCALE GENOMIC DNA]</scope>
    <source>
        <strain evidence="2 3">NPDC057399</strain>
    </source>
</reference>
<gene>
    <name evidence="2" type="ORF">ACFU0X_17695</name>
</gene>
<dbReference type="Gene3D" id="1.10.101.10">
    <property type="entry name" value="PGBD-like superfamily/PGBD"/>
    <property type="match status" value="1"/>
</dbReference>
<dbReference type="Proteomes" id="UP001600650">
    <property type="component" value="Unassembled WGS sequence"/>
</dbReference>
<name>A0ABW6JL38_STRCE</name>
<proteinExistence type="predicted"/>
<accession>A0ABW6JL38</accession>
<organism evidence="2 3">
    <name type="scientific">Streptomyces cellulosae</name>
    <dbReference type="NCBI Taxonomy" id="1968"/>
    <lineage>
        <taxon>Bacteria</taxon>
        <taxon>Bacillati</taxon>
        <taxon>Actinomycetota</taxon>
        <taxon>Actinomycetes</taxon>
        <taxon>Kitasatosporales</taxon>
        <taxon>Streptomycetaceae</taxon>
        <taxon>Streptomyces</taxon>
    </lineage>
</organism>
<dbReference type="Pfam" id="PF01471">
    <property type="entry name" value="PG_binding_1"/>
    <property type="match status" value="1"/>
</dbReference>
<feature type="domain" description="Peptidoglycan binding-like" evidence="1">
    <location>
        <begin position="27"/>
        <end position="80"/>
    </location>
</feature>
<comment type="caution">
    <text evidence="2">The sequence shown here is derived from an EMBL/GenBank/DDBJ whole genome shotgun (WGS) entry which is preliminary data.</text>
</comment>
<dbReference type="InterPro" id="IPR036366">
    <property type="entry name" value="PGBDSf"/>
</dbReference>
<dbReference type="EMBL" id="JBHVBU010000045">
    <property type="protein sequence ID" value="MFE7964844.1"/>
    <property type="molecule type" value="Genomic_DNA"/>
</dbReference>
<keyword evidence="3" id="KW-1185">Reference proteome</keyword>
<evidence type="ECO:0000313" key="2">
    <source>
        <dbReference type="EMBL" id="MFE7964844.1"/>
    </source>
</evidence>
<evidence type="ECO:0000313" key="3">
    <source>
        <dbReference type="Proteomes" id="UP001600650"/>
    </source>
</evidence>
<sequence length="106" mass="11148">MIDPTSYEYVPYAAANTSSCYLGRGMSGSAVTALQKDLISCYGYKPATDGVYGELTESAVVAVQKRVGVKADGDYGSSTRVGELQFADRDPHQLHLASGRSPHGAG</sequence>
<protein>
    <submittedName>
        <fullName evidence="2">Peptidoglycan-binding protein</fullName>
    </submittedName>
</protein>
<dbReference type="SUPFAM" id="SSF47090">
    <property type="entry name" value="PGBD-like"/>
    <property type="match status" value="1"/>
</dbReference>
<dbReference type="InterPro" id="IPR002477">
    <property type="entry name" value="Peptidoglycan-bd-like"/>
</dbReference>
<evidence type="ECO:0000259" key="1">
    <source>
        <dbReference type="Pfam" id="PF01471"/>
    </source>
</evidence>
<dbReference type="InterPro" id="IPR036365">
    <property type="entry name" value="PGBD-like_sf"/>
</dbReference>